<protein>
    <submittedName>
        <fullName evidence="1">Uncharacterized protein</fullName>
    </submittedName>
</protein>
<evidence type="ECO:0000313" key="1">
    <source>
        <dbReference type="EMBL" id="KAH6941261.1"/>
    </source>
</evidence>
<accession>A0ACB7T4T5</accession>
<name>A0ACB7T4T5_HYAAI</name>
<evidence type="ECO:0000313" key="2">
    <source>
        <dbReference type="Proteomes" id="UP000821845"/>
    </source>
</evidence>
<organism evidence="1 2">
    <name type="scientific">Hyalomma asiaticum</name>
    <name type="common">Tick</name>
    <dbReference type="NCBI Taxonomy" id="266040"/>
    <lineage>
        <taxon>Eukaryota</taxon>
        <taxon>Metazoa</taxon>
        <taxon>Ecdysozoa</taxon>
        <taxon>Arthropoda</taxon>
        <taxon>Chelicerata</taxon>
        <taxon>Arachnida</taxon>
        <taxon>Acari</taxon>
        <taxon>Parasitiformes</taxon>
        <taxon>Ixodida</taxon>
        <taxon>Ixodoidea</taxon>
        <taxon>Ixodidae</taxon>
        <taxon>Hyalomminae</taxon>
        <taxon>Hyalomma</taxon>
    </lineage>
</organism>
<gene>
    <name evidence="1" type="ORF">HPB50_015379</name>
</gene>
<dbReference type="EMBL" id="CM023491">
    <property type="protein sequence ID" value="KAH6941261.1"/>
    <property type="molecule type" value="Genomic_DNA"/>
</dbReference>
<sequence length="99" mass="11575">MGRRCGAGRRKRSQRHARDSLFARFSSIWSLSSFRLFSTCAKRSGEKLAAIFTQRYLFSEPLCPYKPRMEDDRKGTVPRPRELKTQKARLLPFFFEPAS</sequence>
<keyword evidence="2" id="KW-1185">Reference proteome</keyword>
<comment type="caution">
    <text evidence="1">The sequence shown here is derived from an EMBL/GenBank/DDBJ whole genome shotgun (WGS) entry which is preliminary data.</text>
</comment>
<reference evidence="1" key="1">
    <citation type="submission" date="2020-05" db="EMBL/GenBank/DDBJ databases">
        <title>Large-scale comparative analyses of tick genomes elucidate their genetic diversity and vector capacities.</title>
        <authorList>
            <person name="Jia N."/>
            <person name="Wang J."/>
            <person name="Shi W."/>
            <person name="Du L."/>
            <person name="Sun Y."/>
            <person name="Zhan W."/>
            <person name="Jiang J."/>
            <person name="Wang Q."/>
            <person name="Zhang B."/>
            <person name="Ji P."/>
            <person name="Sakyi L.B."/>
            <person name="Cui X."/>
            <person name="Yuan T."/>
            <person name="Jiang B."/>
            <person name="Yang W."/>
            <person name="Lam T.T.-Y."/>
            <person name="Chang Q."/>
            <person name="Ding S."/>
            <person name="Wang X."/>
            <person name="Zhu J."/>
            <person name="Ruan X."/>
            <person name="Zhao L."/>
            <person name="Wei J."/>
            <person name="Que T."/>
            <person name="Du C."/>
            <person name="Cheng J."/>
            <person name="Dai P."/>
            <person name="Han X."/>
            <person name="Huang E."/>
            <person name="Gao Y."/>
            <person name="Liu J."/>
            <person name="Shao H."/>
            <person name="Ye R."/>
            <person name="Li L."/>
            <person name="Wei W."/>
            <person name="Wang X."/>
            <person name="Wang C."/>
            <person name="Yang T."/>
            <person name="Huo Q."/>
            <person name="Li W."/>
            <person name="Guo W."/>
            <person name="Chen H."/>
            <person name="Zhou L."/>
            <person name="Ni X."/>
            <person name="Tian J."/>
            <person name="Zhou Y."/>
            <person name="Sheng Y."/>
            <person name="Liu T."/>
            <person name="Pan Y."/>
            <person name="Xia L."/>
            <person name="Li J."/>
            <person name="Zhao F."/>
            <person name="Cao W."/>
        </authorList>
    </citation>
    <scope>NUCLEOTIDE SEQUENCE</scope>
    <source>
        <strain evidence="1">Hyas-2018</strain>
    </source>
</reference>
<dbReference type="Proteomes" id="UP000821845">
    <property type="component" value="Chromosome 11"/>
</dbReference>
<proteinExistence type="predicted"/>